<dbReference type="Gene3D" id="3.30.30.10">
    <property type="entry name" value="Knottin, scorpion toxin-like"/>
    <property type="match status" value="1"/>
</dbReference>
<evidence type="ECO:0000259" key="7">
    <source>
        <dbReference type="SMART" id="SM00505"/>
    </source>
</evidence>
<feature type="signal peptide" evidence="6">
    <location>
        <begin position="1"/>
        <end position="26"/>
    </location>
</feature>
<feature type="chain" id="PRO_5042086305" description="Knottins-like domain-containing protein" evidence="6">
    <location>
        <begin position="27"/>
        <end position="236"/>
    </location>
</feature>
<gene>
    <name evidence="8" type="ORF">QVD17_19195</name>
</gene>
<comment type="caution">
    <text evidence="8">The sequence shown here is derived from an EMBL/GenBank/DDBJ whole genome shotgun (WGS) entry which is preliminary data.</text>
</comment>
<dbReference type="Proteomes" id="UP001229421">
    <property type="component" value="Unassembled WGS sequence"/>
</dbReference>
<evidence type="ECO:0000313" key="8">
    <source>
        <dbReference type="EMBL" id="KAK1423886.1"/>
    </source>
</evidence>
<dbReference type="Pfam" id="PF00304">
    <property type="entry name" value="Gamma-thionin"/>
    <property type="match status" value="1"/>
</dbReference>
<feature type="region of interest" description="Disordered" evidence="5">
    <location>
        <begin position="80"/>
        <end position="214"/>
    </location>
</feature>
<comment type="subcellular location">
    <subcellularLocation>
        <location evidence="1">Secreted</location>
    </subcellularLocation>
</comment>
<proteinExistence type="predicted"/>
<dbReference type="SUPFAM" id="SSF57095">
    <property type="entry name" value="Scorpion toxin-like"/>
    <property type="match status" value="1"/>
</dbReference>
<dbReference type="AlphaFoldDB" id="A0AAD8NX34"/>
<evidence type="ECO:0000256" key="4">
    <source>
        <dbReference type="ARBA" id="ARBA00023157"/>
    </source>
</evidence>
<evidence type="ECO:0000256" key="3">
    <source>
        <dbReference type="ARBA" id="ARBA00022729"/>
    </source>
</evidence>
<dbReference type="EMBL" id="JAUHHV010000005">
    <property type="protein sequence ID" value="KAK1423886.1"/>
    <property type="molecule type" value="Genomic_DNA"/>
</dbReference>
<evidence type="ECO:0000256" key="6">
    <source>
        <dbReference type="SAM" id="SignalP"/>
    </source>
</evidence>
<feature type="compositionally biased region" description="Pro residues" evidence="5">
    <location>
        <begin position="180"/>
        <end position="211"/>
    </location>
</feature>
<evidence type="ECO:0000256" key="5">
    <source>
        <dbReference type="SAM" id="MobiDB-lite"/>
    </source>
</evidence>
<keyword evidence="4" id="KW-1015">Disulfide bond</keyword>
<dbReference type="PROSITE" id="PS00940">
    <property type="entry name" value="GAMMA_THIONIN"/>
    <property type="match status" value="1"/>
</dbReference>
<dbReference type="SMART" id="SM00505">
    <property type="entry name" value="Knot1"/>
    <property type="match status" value="1"/>
</dbReference>
<evidence type="ECO:0000313" key="9">
    <source>
        <dbReference type="Proteomes" id="UP001229421"/>
    </source>
</evidence>
<dbReference type="GO" id="GO:0006952">
    <property type="term" value="P:defense response"/>
    <property type="evidence" value="ECO:0007669"/>
    <property type="project" value="InterPro"/>
</dbReference>
<protein>
    <recommendedName>
        <fullName evidence="7">Knottins-like domain-containing protein</fullName>
    </recommendedName>
</protein>
<dbReference type="InterPro" id="IPR003614">
    <property type="entry name" value="Knottins"/>
</dbReference>
<dbReference type="InterPro" id="IPR036574">
    <property type="entry name" value="Scorpion_toxin-like_sf"/>
</dbReference>
<name>A0AAD8NX34_TARER</name>
<keyword evidence="3 6" id="KW-0732">Signal</keyword>
<evidence type="ECO:0000256" key="2">
    <source>
        <dbReference type="ARBA" id="ARBA00022525"/>
    </source>
</evidence>
<dbReference type="PRINTS" id="PR01217">
    <property type="entry name" value="PRICHEXTENSN"/>
</dbReference>
<feature type="domain" description="Knottins-like" evidence="7">
    <location>
        <begin position="28"/>
        <end position="76"/>
    </location>
</feature>
<keyword evidence="2" id="KW-0964">Secreted</keyword>
<dbReference type="PANTHER" id="PTHR33147">
    <property type="entry name" value="DEFENSIN-LIKE PROTEIN 1"/>
    <property type="match status" value="1"/>
</dbReference>
<feature type="compositionally biased region" description="Pro residues" evidence="5">
    <location>
        <begin position="137"/>
        <end position="165"/>
    </location>
</feature>
<dbReference type="PANTHER" id="PTHR33147:SF98">
    <property type="entry name" value="GAMMA-THIONIN-RELATED"/>
    <property type="match status" value="1"/>
</dbReference>
<accession>A0AAD8NX34</accession>
<sequence length="236" mass="24148">MAKTCLDFLLMLLIVLTISDLVIVKAKLCEKPSKTWFGNCKDTTKCDTQCIDWEGADHGSCHEREAKYMCFCYVKCNSKDKKPAPPAEQPSRPPKDGKPRGKKPAPPDGGNSAPSPAQPPSPPDGGKSAPPSDGGQPTPPPGGAQPSPPDGNNPTPSPGGGPPSSPDGGQPAPPSDGGQPAPPPGGGQPSPPDGGQPTPPPDGDKPAPPPGCNKLVIDKLIAEALANYKLQVKKTS</sequence>
<dbReference type="GO" id="GO:0005576">
    <property type="term" value="C:extracellular region"/>
    <property type="evidence" value="ECO:0007669"/>
    <property type="project" value="UniProtKB-SubCell"/>
</dbReference>
<keyword evidence="9" id="KW-1185">Reference proteome</keyword>
<organism evidence="8 9">
    <name type="scientific">Tagetes erecta</name>
    <name type="common">African marigold</name>
    <dbReference type="NCBI Taxonomy" id="13708"/>
    <lineage>
        <taxon>Eukaryota</taxon>
        <taxon>Viridiplantae</taxon>
        <taxon>Streptophyta</taxon>
        <taxon>Embryophyta</taxon>
        <taxon>Tracheophyta</taxon>
        <taxon>Spermatophyta</taxon>
        <taxon>Magnoliopsida</taxon>
        <taxon>eudicotyledons</taxon>
        <taxon>Gunneridae</taxon>
        <taxon>Pentapetalae</taxon>
        <taxon>asterids</taxon>
        <taxon>campanulids</taxon>
        <taxon>Asterales</taxon>
        <taxon>Asteraceae</taxon>
        <taxon>Asteroideae</taxon>
        <taxon>Heliantheae alliance</taxon>
        <taxon>Tageteae</taxon>
        <taxon>Tagetes</taxon>
    </lineage>
</organism>
<feature type="compositionally biased region" description="Low complexity" evidence="5">
    <location>
        <begin position="166"/>
        <end position="179"/>
    </location>
</feature>
<reference evidence="8" key="1">
    <citation type="journal article" date="2023" name="bioRxiv">
        <title>Improved chromosome-level genome assembly for marigold (Tagetes erecta).</title>
        <authorList>
            <person name="Jiang F."/>
            <person name="Yuan L."/>
            <person name="Wang S."/>
            <person name="Wang H."/>
            <person name="Xu D."/>
            <person name="Wang A."/>
            <person name="Fan W."/>
        </authorList>
    </citation>
    <scope>NUCLEOTIDE SEQUENCE</scope>
    <source>
        <strain evidence="8">WSJ</strain>
        <tissue evidence="8">Leaf</tissue>
    </source>
</reference>
<evidence type="ECO:0000256" key="1">
    <source>
        <dbReference type="ARBA" id="ARBA00004613"/>
    </source>
</evidence>
<dbReference type="InterPro" id="IPR008176">
    <property type="entry name" value="Defensin_plant"/>
</dbReference>